<evidence type="ECO:0000313" key="2">
    <source>
        <dbReference type="EMBL" id="MBB6543551.1"/>
    </source>
</evidence>
<protein>
    <submittedName>
        <fullName evidence="2">Outer membrane protein</fullName>
    </submittedName>
</protein>
<organism evidence="2 3">
    <name type="scientific">Thalassotalea piscium</name>
    <dbReference type="NCBI Taxonomy" id="1230533"/>
    <lineage>
        <taxon>Bacteria</taxon>
        <taxon>Pseudomonadati</taxon>
        <taxon>Pseudomonadota</taxon>
        <taxon>Gammaproteobacteria</taxon>
        <taxon>Alteromonadales</taxon>
        <taxon>Colwelliaceae</taxon>
        <taxon>Thalassotalea</taxon>
    </lineage>
</organism>
<evidence type="ECO:0000313" key="3">
    <source>
        <dbReference type="Proteomes" id="UP000537141"/>
    </source>
</evidence>
<dbReference type="Gene3D" id="2.40.160.20">
    <property type="match status" value="1"/>
</dbReference>
<keyword evidence="1" id="KW-0732">Signal</keyword>
<proteinExistence type="predicted"/>
<evidence type="ECO:0000256" key="1">
    <source>
        <dbReference type="SAM" id="SignalP"/>
    </source>
</evidence>
<dbReference type="RefSeq" id="WP_184424335.1">
    <property type="nucleotide sequence ID" value="NZ_AP027362.1"/>
</dbReference>
<dbReference type="GO" id="GO:0055085">
    <property type="term" value="P:transmembrane transport"/>
    <property type="evidence" value="ECO:0007669"/>
    <property type="project" value="TreeGrafter"/>
</dbReference>
<dbReference type="Proteomes" id="UP000537141">
    <property type="component" value="Unassembled WGS sequence"/>
</dbReference>
<feature type="chain" id="PRO_5030994943" evidence="1">
    <location>
        <begin position="20"/>
        <end position="224"/>
    </location>
</feature>
<dbReference type="InterPro" id="IPR005618">
    <property type="entry name" value="OMPW"/>
</dbReference>
<dbReference type="InterPro" id="IPR011250">
    <property type="entry name" value="OMP/PagP_B-barrel"/>
</dbReference>
<dbReference type="SUPFAM" id="SSF56925">
    <property type="entry name" value="OMPA-like"/>
    <property type="match status" value="1"/>
</dbReference>
<dbReference type="EMBL" id="JACHHU010000015">
    <property type="protein sequence ID" value="MBB6543551.1"/>
    <property type="molecule type" value="Genomic_DNA"/>
</dbReference>
<keyword evidence="3" id="KW-1185">Reference proteome</keyword>
<name>A0A7X0NHH1_9GAMM</name>
<gene>
    <name evidence="2" type="ORF">HNQ55_002072</name>
</gene>
<dbReference type="PANTHER" id="PTHR36920:SF1">
    <property type="entry name" value="OUTER MEMBRANE PROTEIN W"/>
    <property type="match status" value="1"/>
</dbReference>
<feature type="signal peptide" evidence="1">
    <location>
        <begin position="1"/>
        <end position="19"/>
    </location>
</feature>
<dbReference type="PANTHER" id="PTHR36920">
    <property type="match status" value="1"/>
</dbReference>
<comment type="caution">
    <text evidence="2">The sequence shown here is derived from an EMBL/GenBank/DDBJ whole genome shotgun (WGS) entry which is preliminary data.</text>
</comment>
<dbReference type="Pfam" id="PF03922">
    <property type="entry name" value="OmpW"/>
    <property type="match status" value="1"/>
</dbReference>
<sequence length="224" mass="24164">MKKSILTIALLSVISITNAADYKAGDIVVRGGVTNVTPNSDHSAVMLGGADSTMSLAVDDNAQIGLNFVYFYDKNWAIEVLAATPFTHDVTIYDPNAILNVDGAKLAEVSHLPPTVSAVYYFDTMNNIKPYLGLGLNYTVFFDEGFESAPKSLGLSNLALDGSFGLSIQAGFDFNLNQNWHINTSIRYIDIDTEATFDVGGNNIGKANISIDPTVFSVLIGYKF</sequence>
<dbReference type="AlphaFoldDB" id="A0A7X0NHH1"/>
<dbReference type="GO" id="GO:0019867">
    <property type="term" value="C:outer membrane"/>
    <property type="evidence" value="ECO:0007669"/>
    <property type="project" value="InterPro"/>
</dbReference>
<accession>A0A7X0NHH1</accession>
<reference evidence="2 3" key="1">
    <citation type="submission" date="2020-08" db="EMBL/GenBank/DDBJ databases">
        <title>Genomic Encyclopedia of Type Strains, Phase IV (KMG-IV): sequencing the most valuable type-strain genomes for metagenomic binning, comparative biology and taxonomic classification.</title>
        <authorList>
            <person name="Goeker M."/>
        </authorList>
    </citation>
    <scope>NUCLEOTIDE SEQUENCE [LARGE SCALE GENOMIC DNA]</scope>
    <source>
        <strain evidence="2 3">DSM 26287</strain>
    </source>
</reference>